<feature type="transmembrane region" description="Helical" evidence="6">
    <location>
        <begin position="247"/>
        <end position="265"/>
    </location>
</feature>
<dbReference type="InterPro" id="IPR000326">
    <property type="entry name" value="PAP2/HPO"/>
</dbReference>
<dbReference type="GO" id="GO:0046839">
    <property type="term" value="P:phospholipid dephosphorylation"/>
    <property type="evidence" value="ECO:0007669"/>
    <property type="project" value="TreeGrafter"/>
</dbReference>
<dbReference type="PANTHER" id="PTHR10165:SF103">
    <property type="entry name" value="PHOSPHOLIPID PHOSPHATASE HOMOLOG 1.2 HOMOLOG"/>
    <property type="match status" value="1"/>
</dbReference>
<evidence type="ECO:0000256" key="5">
    <source>
        <dbReference type="ARBA" id="ARBA00023136"/>
    </source>
</evidence>
<gene>
    <name evidence="8" type="ORF">Zmor_020608</name>
</gene>
<organism evidence="8 9">
    <name type="scientific">Zophobas morio</name>
    <dbReference type="NCBI Taxonomy" id="2755281"/>
    <lineage>
        <taxon>Eukaryota</taxon>
        <taxon>Metazoa</taxon>
        <taxon>Ecdysozoa</taxon>
        <taxon>Arthropoda</taxon>
        <taxon>Hexapoda</taxon>
        <taxon>Insecta</taxon>
        <taxon>Pterygota</taxon>
        <taxon>Neoptera</taxon>
        <taxon>Endopterygota</taxon>
        <taxon>Coleoptera</taxon>
        <taxon>Polyphaga</taxon>
        <taxon>Cucujiformia</taxon>
        <taxon>Tenebrionidae</taxon>
        <taxon>Zophobas</taxon>
    </lineage>
</organism>
<dbReference type="GO" id="GO:0008195">
    <property type="term" value="F:phosphatidate phosphatase activity"/>
    <property type="evidence" value="ECO:0007669"/>
    <property type="project" value="TreeGrafter"/>
</dbReference>
<dbReference type="GO" id="GO:0007165">
    <property type="term" value="P:signal transduction"/>
    <property type="evidence" value="ECO:0007669"/>
    <property type="project" value="TreeGrafter"/>
</dbReference>
<evidence type="ECO:0000256" key="2">
    <source>
        <dbReference type="ARBA" id="ARBA00008816"/>
    </source>
</evidence>
<keyword evidence="4 6" id="KW-1133">Transmembrane helix</keyword>
<evidence type="ECO:0000313" key="8">
    <source>
        <dbReference type="EMBL" id="KAJ3648836.1"/>
    </source>
</evidence>
<dbReference type="Gene3D" id="1.20.144.10">
    <property type="entry name" value="Phosphatidic acid phosphatase type 2/haloperoxidase"/>
    <property type="match status" value="1"/>
</dbReference>
<evidence type="ECO:0000313" key="9">
    <source>
        <dbReference type="Proteomes" id="UP001168821"/>
    </source>
</evidence>
<feature type="transmembrane region" description="Helical" evidence="6">
    <location>
        <begin position="147"/>
        <end position="165"/>
    </location>
</feature>
<proteinExistence type="inferred from homology"/>
<protein>
    <recommendedName>
        <fullName evidence="7">Phosphatidic acid phosphatase type 2/haloperoxidase domain-containing protein</fullName>
    </recommendedName>
</protein>
<evidence type="ECO:0000259" key="7">
    <source>
        <dbReference type="SMART" id="SM00014"/>
    </source>
</evidence>
<keyword evidence="9" id="KW-1185">Reference proteome</keyword>
<reference evidence="8" key="1">
    <citation type="journal article" date="2023" name="G3 (Bethesda)">
        <title>Whole genome assemblies of Zophobas morio and Tenebrio molitor.</title>
        <authorList>
            <person name="Kaur S."/>
            <person name="Stinson S.A."/>
            <person name="diCenzo G.C."/>
        </authorList>
    </citation>
    <scope>NUCLEOTIDE SEQUENCE</scope>
    <source>
        <strain evidence="8">QUZm001</strain>
    </source>
</reference>
<comment type="subcellular location">
    <subcellularLocation>
        <location evidence="1">Membrane</location>
        <topology evidence="1">Multi-pass membrane protein</topology>
    </subcellularLocation>
</comment>
<dbReference type="PANTHER" id="PTHR10165">
    <property type="entry name" value="LIPID PHOSPHATE PHOSPHATASE"/>
    <property type="match status" value="1"/>
</dbReference>
<feature type="transmembrane region" description="Helical" evidence="6">
    <location>
        <begin position="217"/>
        <end position="235"/>
    </location>
</feature>
<feature type="transmembrane region" description="Helical" evidence="6">
    <location>
        <begin position="271"/>
        <end position="292"/>
    </location>
</feature>
<evidence type="ECO:0000256" key="1">
    <source>
        <dbReference type="ARBA" id="ARBA00004141"/>
    </source>
</evidence>
<feature type="domain" description="Phosphatidic acid phosphatase type 2/haloperoxidase" evidence="7">
    <location>
        <begin position="144"/>
        <end position="289"/>
    </location>
</feature>
<dbReference type="AlphaFoldDB" id="A0AA38I662"/>
<dbReference type="InterPro" id="IPR036938">
    <property type="entry name" value="PAP2/HPO_sf"/>
</dbReference>
<evidence type="ECO:0000256" key="4">
    <source>
        <dbReference type="ARBA" id="ARBA00022989"/>
    </source>
</evidence>
<dbReference type="InterPro" id="IPR043216">
    <property type="entry name" value="PAP-like"/>
</dbReference>
<evidence type="ECO:0000256" key="6">
    <source>
        <dbReference type="SAM" id="Phobius"/>
    </source>
</evidence>
<evidence type="ECO:0000256" key="3">
    <source>
        <dbReference type="ARBA" id="ARBA00022692"/>
    </source>
</evidence>
<keyword evidence="5 6" id="KW-0472">Membrane</keyword>
<comment type="caution">
    <text evidence="8">The sequence shown here is derived from an EMBL/GenBank/DDBJ whole genome shotgun (WGS) entry which is preliminary data.</text>
</comment>
<name>A0AA38I662_9CUCU</name>
<feature type="transmembrane region" description="Helical" evidence="6">
    <location>
        <begin position="55"/>
        <end position="76"/>
    </location>
</feature>
<dbReference type="EMBL" id="JALNTZ010000006">
    <property type="protein sequence ID" value="KAJ3648836.1"/>
    <property type="molecule type" value="Genomic_DNA"/>
</dbReference>
<sequence>MLRPAYFLVSDNKIMMVTTPPEGGLGEVVIQNKIGLDKSSDLHKRSKLGKLRARLRIPILVDIFIIVTVGLLIGLIEFGVIPNTKQGFICKDPKISHPFRGDTVTMTTLLITAYFGPILIITLVEMLKENSLKKVCVGTVWNYYKECLIGATLVLLITEVIKVVMGEPRPHFLDSCDPDANRNCTQGTLVFDYNCTNTGLSNFFRTDITRSFPSGHTSVSLFIALYCSYLVQIRIPTKTVGTLTKPFLIAVCLTWSLLCSLSRITDRRHHWWDVLAGAFLGICGALYTLSLLHSKERKQRTRNRVSRTSTTMTTLSDIKPRDAPSNVII</sequence>
<dbReference type="Pfam" id="PF01569">
    <property type="entry name" value="PAP2"/>
    <property type="match status" value="1"/>
</dbReference>
<dbReference type="GO" id="GO:0006644">
    <property type="term" value="P:phospholipid metabolic process"/>
    <property type="evidence" value="ECO:0007669"/>
    <property type="project" value="InterPro"/>
</dbReference>
<keyword evidence="3 6" id="KW-0812">Transmembrane</keyword>
<dbReference type="Proteomes" id="UP001168821">
    <property type="component" value="Unassembled WGS sequence"/>
</dbReference>
<comment type="similarity">
    <text evidence="2">Belongs to the PA-phosphatase related phosphoesterase family.</text>
</comment>
<dbReference type="SMART" id="SM00014">
    <property type="entry name" value="acidPPc"/>
    <property type="match status" value="1"/>
</dbReference>
<feature type="transmembrane region" description="Helical" evidence="6">
    <location>
        <begin position="106"/>
        <end position="127"/>
    </location>
</feature>
<dbReference type="FunFam" id="1.20.144.10:FF:000064">
    <property type="entry name" value="Succinate--CoA ligase [ADP/GDP-forming] subunit alpha, mitochondrial"/>
    <property type="match status" value="1"/>
</dbReference>
<dbReference type="SUPFAM" id="SSF48317">
    <property type="entry name" value="Acid phosphatase/Vanadium-dependent haloperoxidase"/>
    <property type="match status" value="1"/>
</dbReference>
<dbReference type="GO" id="GO:0005886">
    <property type="term" value="C:plasma membrane"/>
    <property type="evidence" value="ECO:0007669"/>
    <property type="project" value="TreeGrafter"/>
</dbReference>
<accession>A0AA38I662</accession>